<dbReference type="PANTHER" id="PTHR37422">
    <property type="entry name" value="TEICHURONIC ACID BIOSYNTHESIS PROTEIN TUAE"/>
    <property type="match status" value="1"/>
</dbReference>
<proteinExistence type="predicted"/>
<feature type="transmembrane region" description="Helical" evidence="5">
    <location>
        <begin position="29"/>
        <end position="47"/>
    </location>
</feature>
<evidence type="ECO:0000256" key="3">
    <source>
        <dbReference type="ARBA" id="ARBA00022989"/>
    </source>
</evidence>
<name>A0ABV7X153_9HYPH</name>
<keyword evidence="2 5" id="KW-0812">Transmembrane</keyword>
<evidence type="ECO:0000313" key="7">
    <source>
        <dbReference type="EMBL" id="MFC3705297.1"/>
    </source>
</evidence>
<sequence length="394" mass="41423">MTQPIQLAGWAVLASCLFLMPALPELANIVAIAGMVIGIPLLAIDLRSGKRLTAAEWIVVAASLILLAVLLPTIGSADDAVVLLALAPLPLSIPLAALLARLEDRLTLRTIATLALLGTAVAAGITGYDVFVRGIRRGGYLTMNPIHMADIAILLALLSFAGILEGEWRKRLIFLAGPVFALLAVLWSGSRGPLLAYIGLAGFSVLFATAIALPSRYRRPAVLSVFFLFVAVGIHGLSTGWLGQIRGVDQFLNLAGGNIADVDGSTRIRLQLYEGAWLAFLDSPIFGHGADFVAAADARVAGNISGWEHLHSDLADFAALGGTLGLIAYLAVLAAPLVAVLRRRPPHNALVYLGMTAGLGVLAMGLTNAIFGILTLTVLFSLMLALMFRMRATA</sequence>
<feature type="transmembrane region" description="Helical" evidence="5">
    <location>
        <begin position="106"/>
        <end position="126"/>
    </location>
</feature>
<evidence type="ECO:0000256" key="4">
    <source>
        <dbReference type="ARBA" id="ARBA00023136"/>
    </source>
</evidence>
<dbReference type="InterPro" id="IPR007016">
    <property type="entry name" value="O-antigen_ligase-rel_domated"/>
</dbReference>
<dbReference type="InterPro" id="IPR051533">
    <property type="entry name" value="WaaL-like"/>
</dbReference>
<organism evidence="7 8">
    <name type="scientific">Devosia honganensis</name>
    <dbReference type="NCBI Taxonomy" id="1610527"/>
    <lineage>
        <taxon>Bacteria</taxon>
        <taxon>Pseudomonadati</taxon>
        <taxon>Pseudomonadota</taxon>
        <taxon>Alphaproteobacteria</taxon>
        <taxon>Hyphomicrobiales</taxon>
        <taxon>Devosiaceae</taxon>
        <taxon>Devosia</taxon>
    </lineage>
</organism>
<feature type="domain" description="O-antigen ligase-related" evidence="6">
    <location>
        <begin position="179"/>
        <end position="330"/>
    </location>
</feature>
<dbReference type="Proteomes" id="UP001595613">
    <property type="component" value="Unassembled WGS sequence"/>
</dbReference>
<feature type="transmembrane region" description="Helical" evidence="5">
    <location>
        <begin position="194"/>
        <end position="214"/>
    </location>
</feature>
<dbReference type="RefSeq" id="WP_380097080.1">
    <property type="nucleotide sequence ID" value="NZ_JBHRYD010000010.1"/>
</dbReference>
<comment type="caution">
    <text evidence="7">The sequence shown here is derived from an EMBL/GenBank/DDBJ whole genome shotgun (WGS) entry which is preliminary data.</text>
</comment>
<feature type="transmembrane region" description="Helical" evidence="5">
    <location>
        <begin position="221"/>
        <end position="242"/>
    </location>
</feature>
<feature type="transmembrane region" description="Helical" evidence="5">
    <location>
        <begin position="146"/>
        <end position="164"/>
    </location>
</feature>
<keyword evidence="3 5" id="KW-1133">Transmembrane helix</keyword>
<evidence type="ECO:0000256" key="1">
    <source>
        <dbReference type="ARBA" id="ARBA00004141"/>
    </source>
</evidence>
<keyword evidence="7" id="KW-0436">Ligase</keyword>
<evidence type="ECO:0000256" key="5">
    <source>
        <dbReference type="SAM" id="Phobius"/>
    </source>
</evidence>
<dbReference type="EMBL" id="JBHRYD010000010">
    <property type="protein sequence ID" value="MFC3705297.1"/>
    <property type="molecule type" value="Genomic_DNA"/>
</dbReference>
<feature type="transmembrane region" description="Helical" evidence="5">
    <location>
        <begin position="7"/>
        <end position="23"/>
    </location>
</feature>
<reference evidence="8" key="1">
    <citation type="journal article" date="2019" name="Int. J. Syst. Evol. Microbiol.">
        <title>The Global Catalogue of Microorganisms (GCM) 10K type strain sequencing project: providing services to taxonomists for standard genome sequencing and annotation.</title>
        <authorList>
            <consortium name="The Broad Institute Genomics Platform"/>
            <consortium name="The Broad Institute Genome Sequencing Center for Infectious Disease"/>
            <person name="Wu L."/>
            <person name="Ma J."/>
        </authorList>
    </citation>
    <scope>NUCLEOTIDE SEQUENCE [LARGE SCALE GENOMIC DNA]</scope>
    <source>
        <strain evidence="8">KCTC 42281</strain>
    </source>
</reference>
<evidence type="ECO:0000256" key="2">
    <source>
        <dbReference type="ARBA" id="ARBA00022692"/>
    </source>
</evidence>
<feature type="transmembrane region" description="Helical" evidence="5">
    <location>
        <begin position="54"/>
        <end position="74"/>
    </location>
</feature>
<dbReference type="GO" id="GO:0016874">
    <property type="term" value="F:ligase activity"/>
    <property type="evidence" value="ECO:0007669"/>
    <property type="project" value="UniProtKB-KW"/>
</dbReference>
<feature type="transmembrane region" description="Helical" evidence="5">
    <location>
        <begin position="370"/>
        <end position="388"/>
    </location>
</feature>
<feature type="transmembrane region" description="Helical" evidence="5">
    <location>
        <begin position="80"/>
        <end position="99"/>
    </location>
</feature>
<feature type="transmembrane region" description="Helical" evidence="5">
    <location>
        <begin position="348"/>
        <end position="364"/>
    </location>
</feature>
<gene>
    <name evidence="7" type="ORF">ACFOOL_11065</name>
</gene>
<evidence type="ECO:0000259" key="6">
    <source>
        <dbReference type="Pfam" id="PF04932"/>
    </source>
</evidence>
<feature type="transmembrane region" description="Helical" evidence="5">
    <location>
        <begin position="171"/>
        <end position="188"/>
    </location>
</feature>
<dbReference type="Pfam" id="PF04932">
    <property type="entry name" value="Wzy_C"/>
    <property type="match status" value="1"/>
</dbReference>
<accession>A0ABV7X153</accession>
<keyword evidence="4 5" id="KW-0472">Membrane</keyword>
<keyword evidence="8" id="KW-1185">Reference proteome</keyword>
<evidence type="ECO:0000313" key="8">
    <source>
        <dbReference type="Proteomes" id="UP001595613"/>
    </source>
</evidence>
<dbReference type="PANTHER" id="PTHR37422:SF13">
    <property type="entry name" value="LIPOPOLYSACCHARIDE BIOSYNTHESIS PROTEIN PA4999-RELATED"/>
    <property type="match status" value="1"/>
</dbReference>
<comment type="subcellular location">
    <subcellularLocation>
        <location evidence="1">Membrane</location>
        <topology evidence="1">Multi-pass membrane protein</topology>
    </subcellularLocation>
</comment>
<protein>
    <submittedName>
        <fullName evidence="7">O-antigen ligase family protein</fullName>
    </submittedName>
</protein>
<feature type="transmembrane region" description="Helical" evidence="5">
    <location>
        <begin position="317"/>
        <end position="341"/>
    </location>
</feature>